<feature type="domain" description="Transcriptional regulator-like" evidence="2">
    <location>
        <begin position="8"/>
        <end position="57"/>
    </location>
</feature>
<dbReference type="Pfam" id="PF22791">
    <property type="entry name" value="DUF7011"/>
    <property type="match status" value="1"/>
</dbReference>
<gene>
    <name evidence="4" type="ORF">AKG95_00490</name>
</gene>
<evidence type="ECO:0000259" key="3">
    <source>
        <dbReference type="Pfam" id="PF22791"/>
    </source>
</evidence>
<dbReference type="InterPro" id="IPR018754">
    <property type="entry name" value="RovC-like_DNA-bd"/>
</dbReference>
<evidence type="ECO:0000313" key="4">
    <source>
        <dbReference type="EMBL" id="OHV99001.1"/>
    </source>
</evidence>
<dbReference type="Proteomes" id="UP000179840">
    <property type="component" value="Unassembled WGS sequence"/>
</dbReference>
<feature type="domain" description="DUF7011" evidence="3">
    <location>
        <begin position="78"/>
        <end position="125"/>
    </location>
</feature>
<dbReference type="RefSeq" id="WP_011797828.1">
    <property type="nucleotide sequence ID" value="NZ_LFKP01000001.1"/>
</dbReference>
<protein>
    <recommendedName>
        <fullName evidence="6">DUF2285 domain-containing protein</fullName>
    </recommendedName>
</protein>
<sequence length="265" mass="29880">MAELSSDHWRPSAAYLYVLHLDGPALAWEYLRRDLDYRRDWLRRQRHPEVAQRWGLRLLEDPGQDARDAHPAWFPDHDTVVQLYPDADPPPNAGLFEFWRIPGHKQLIHDGRRLVLIVRQPGCCLRMALAPALEDGMAYVYAIRACQAPCVRYRALAGELNKLQEASNTTPAGVVKPRPSPSSLLELHTLQALDGTLAGASLRTVADVLFGPDAVAEGWHADGDLRARVRRLVQRGKKLMRGGYRRLAQLPPLEQGRFASDAKRP</sequence>
<dbReference type="EMBL" id="LFKP01000001">
    <property type="protein sequence ID" value="OHV99001.1"/>
    <property type="molecule type" value="Genomic_DNA"/>
</dbReference>
<evidence type="ECO:0008006" key="6">
    <source>
        <dbReference type="Google" id="ProtNLM"/>
    </source>
</evidence>
<dbReference type="InterPro" id="IPR053895">
    <property type="entry name" value="DUF7011"/>
</dbReference>
<proteinExistence type="predicted"/>
<evidence type="ECO:0000259" key="1">
    <source>
        <dbReference type="Pfam" id="PF10074"/>
    </source>
</evidence>
<organism evidence="4 5">
    <name type="scientific">Janthinobacterium lividum</name>
    <dbReference type="NCBI Taxonomy" id="29581"/>
    <lineage>
        <taxon>Bacteria</taxon>
        <taxon>Pseudomonadati</taxon>
        <taxon>Pseudomonadota</taxon>
        <taxon>Betaproteobacteria</taxon>
        <taxon>Burkholderiales</taxon>
        <taxon>Oxalobacteraceae</taxon>
        <taxon>Janthinobacterium</taxon>
    </lineage>
</organism>
<dbReference type="AlphaFoldDB" id="A0A1S1UGR2"/>
<dbReference type="InterPro" id="IPR045465">
    <property type="entry name" value="Trans_reg_dom"/>
</dbReference>
<dbReference type="Pfam" id="PF20109">
    <property type="entry name" value="Trans_reg_dom"/>
    <property type="match status" value="1"/>
</dbReference>
<comment type="caution">
    <text evidence="4">The sequence shown here is derived from an EMBL/GenBank/DDBJ whole genome shotgun (WGS) entry which is preliminary data.</text>
</comment>
<reference evidence="4 5" key="1">
    <citation type="submission" date="2015-06" db="EMBL/GenBank/DDBJ databases">
        <title>Draft genome sequencing of a biphenyl-degrading bacterium, Janthinobacterium lividum MEG1.</title>
        <authorList>
            <person name="Shimodaira J."/>
            <person name="Hatta T."/>
        </authorList>
    </citation>
    <scope>NUCLEOTIDE SEQUENCE [LARGE SCALE GENOMIC DNA]</scope>
    <source>
        <strain evidence="4 5">MEG1</strain>
    </source>
</reference>
<evidence type="ECO:0000259" key="2">
    <source>
        <dbReference type="Pfam" id="PF20109"/>
    </source>
</evidence>
<evidence type="ECO:0000313" key="5">
    <source>
        <dbReference type="Proteomes" id="UP000179840"/>
    </source>
</evidence>
<feature type="domain" description="T6SS Transcription factor RovC-like DNA binding" evidence="1">
    <location>
        <begin position="147"/>
        <end position="249"/>
    </location>
</feature>
<name>A0A1S1UGR2_9BURK</name>
<dbReference type="Pfam" id="PF10074">
    <property type="entry name" value="RovC_DNA-bd"/>
    <property type="match status" value="1"/>
</dbReference>
<accession>A0A1S1UGR2</accession>